<evidence type="ECO:0000256" key="12">
    <source>
        <dbReference type="ARBA" id="ARBA00030857"/>
    </source>
</evidence>
<evidence type="ECO:0000256" key="15">
    <source>
        <dbReference type="ARBA" id="ARBA00050054"/>
    </source>
</evidence>
<comment type="catalytic activity">
    <reaction evidence="14">
        <text>4-aminobutanoate + 2-oxoglutarate = succinate semialdehyde + L-glutamate</text>
        <dbReference type="Rhea" id="RHEA:23352"/>
        <dbReference type="ChEBI" id="CHEBI:16810"/>
        <dbReference type="ChEBI" id="CHEBI:29985"/>
        <dbReference type="ChEBI" id="CHEBI:57706"/>
        <dbReference type="ChEBI" id="CHEBI:59888"/>
        <dbReference type="EC" id="2.6.1.19"/>
    </reaction>
</comment>
<comment type="caution">
    <text evidence="17">The sequence shown here is derived from an EMBL/GenBank/DDBJ whole genome shotgun (WGS) entry which is preliminary data.</text>
</comment>
<evidence type="ECO:0000256" key="10">
    <source>
        <dbReference type="ARBA" id="ARBA00029760"/>
    </source>
</evidence>
<dbReference type="AlphaFoldDB" id="A0A537JVP2"/>
<dbReference type="Proteomes" id="UP000318509">
    <property type="component" value="Unassembled WGS sequence"/>
</dbReference>
<dbReference type="FunFam" id="3.40.640.10:FF:000013">
    <property type="entry name" value="4-aminobutyrate aminotransferase"/>
    <property type="match status" value="1"/>
</dbReference>
<dbReference type="Gene3D" id="3.40.640.10">
    <property type="entry name" value="Type I PLP-dependent aspartate aminotransferase-like (Major domain)"/>
    <property type="match status" value="1"/>
</dbReference>
<accession>A0A537JVP2</accession>
<organism evidence="17 18">
    <name type="scientific">Candidatus Segetimicrobium genomatis</name>
    <dbReference type="NCBI Taxonomy" id="2569760"/>
    <lineage>
        <taxon>Bacteria</taxon>
        <taxon>Bacillati</taxon>
        <taxon>Candidatus Sysuimicrobiota</taxon>
        <taxon>Candidatus Sysuimicrobiia</taxon>
        <taxon>Candidatus Sysuimicrobiales</taxon>
        <taxon>Candidatus Segetimicrobiaceae</taxon>
        <taxon>Candidatus Segetimicrobium</taxon>
    </lineage>
</organism>
<sequence>MAAVDVRFDEPEIRVAPPGPLARAVIAKDAAVMSPSCHREFPLVMDRGEGVWVWDVDGNRFLDVFAGIAVSAAGHNHPAVVAAVQAQVEKFLHAGGADVYYPVLADLAEALARLGPGKGPNRVLFTNSGTESIEAAVKLARYHTARPAVIAFYGAFHGRTMGSLSLTASRSRYRRHMGPLMADVYHAPFGDLDGVQQLLDHVVHPDDVAAIIVEPIQGEGGYRFSPDGFLPGLRSIADHHGILLIADEVQSGLGRTGRMWAVEHWGVTPDILVTSKGLAAGIPLGAVIAREEIMTWPPGSHGSTSAGNPVACAAALAILELVEGGLMDHAARAGQTLLDGVRDLAARYPMLRNPRGLGLMVGVDVVDAEGRPSPTRRGALVQAFFHAGLLAIGAGNATLRFSPPLVISEHEIAAALRVMDRVFGRHKG</sequence>
<evidence type="ECO:0000256" key="4">
    <source>
        <dbReference type="ARBA" id="ARBA00008954"/>
    </source>
</evidence>
<dbReference type="InterPro" id="IPR015421">
    <property type="entry name" value="PyrdxlP-dep_Trfase_major"/>
</dbReference>
<dbReference type="PIRSF" id="PIRSF000521">
    <property type="entry name" value="Transaminase_4ab_Lys_Orn"/>
    <property type="match status" value="1"/>
</dbReference>
<evidence type="ECO:0000256" key="14">
    <source>
        <dbReference type="ARBA" id="ARBA00048021"/>
    </source>
</evidence>
<protein>
    <recommendedName>
        <fullName evidence="12">(S)-3-amino-2-methylpropionate transaminase</fullName>
        <ecNumber evidence="6">2.6.1.19</ecNumber>
        <ecNumber evidence="5">2.6.1.22</ecNumber>
    </recommendedName>
    <alternativeName>
        <fullName evidence="13">GABA aminotransferase</fullName>
    </alternativeName>
    <alternativeName>
        <fullName evidence="11">Gamma-amino-N-butyrate transaminase</fullName>
    </alternativeName>
    <alternativeName>
        <fullName evidence="15">Glutamate:succinic semialdehyde transaminase</fullName>
    </alternativeName>
    <alternativeName>
        <fullName evidence="10">L-AIBAT</fullName>
    </alternativeName>
</protein>
<dbReference type="EC" id="2.6.1.19" evidence="6"/>
<evidence type="ECO:0000256" key="13">
    <source>
        <dbReference type="ARBA" id="ARBA00031787"/>
    </source>
</evidence>
<dbReference type="EMBL" id="VBAK01000154">
    <property type="protein sequence ID" value="TMI87570.1"/>
    <property type="molecule type" value="Genomic_DNA"/>
</dbReference>
<keyword evidence="8 17" id="KW-0808">Transferase</keyword>
<evidence type="ECO:0000256" key="5">
    <source>
        <dbReference type="ARBA" id="ARBA00012876"/>
    </source>
</evidence>
<dbReference type="InterPro" id="IPR049704">
    <property type="entry name" value="Aminotrans_3_PPA_site"/>
</dbReference>
<evidence type="ECO:0000256" key="7">
    <source>
        <dbReference type="ARBA" id="ARBA00022576"/>
    </source>
</evidence>
<dbReference type="InterPro" id="IPR005814">
    <property type="entry name" value="Aminotrans_3"/>
</dbReference>
<comment type="catalytic activity">
    <reaction evidence="1">
        <text>(S)-3-amino-2-methylpropanoate + 2-oxoglutarate = 2-methyl-3-oxopropanoate + L-glutamate</text>
        <dbReference type="Rhea" id="RHEA:13993"/>
        <dbReference type="ChEBI" id="CHEBI:16810"/>
        <dbReference type="ChEBI" id="CHEBI:29985"/>
        <dbReference type="ChEBI" id="CHEBI:57700"/>
        <dbReference type="ChEBI" id="CHEBI:58655"/>
        <dbReference type="EC" id="2.6.1.22"/>
    </reaction>
</comment>
<dbReference type="InterPro" id="IPR015422">
    <property type="entry name" value="PyrdxlP-dep_Trfase_small"/>
</dbReference>
<dbReference type="GO" id="GO:0034386">
    <property type="term" value="F:4-aminobutyrate:2-oxoglutarate transaminase activity"/>
    <property type="evidence" value="ECO:0007669"/>
    <property type="project" value="UniProtKB-EC"/>
</dbReference>
<keyword evidence="9 16" id="KW-0663">Pyridoxal phosphate</keyword>
<evidence type="ECO:0000256" key="2">
    <source>
        <dbReference type="ARBA" id="ARBA00001933"/>
    </source>
</evidence>
<evidence type="ECO:0000256" key="16">
    <source>
        <dbReference type="RuleBase" id="RU003560"/>
    </source>
</evidence>
<dbReference type="GO" id="GO:0030170">
    <property type="term" value="F:pyridoxal phosphate binding"/>
    <property type="evidence" value="ECO:0007669"/>
    <property type="project" value="InterPro"/>
</dbReference>
<comment type="pathway">
    <text evidence="3">Amino-acid degradation; 4-aminobutanoate degradation.</text>
</comment>
<dbReference type="CDD" id="cd00610">
    <property type="entry name" value="OAT_like"/>
    <property type="match status" value="1"/>
</dbReference>
<evidence type="ECO:0000313" key="17">
    <source>
        <dbReference type="EMBL" id="TMI87570.1"/>
    </source>
</evidence>
<dbReference type="GO" id="GO:0047298">
    <property type="term" value="F:(S)-3-amino-2-methylpropionate transaminase activity"/>
    <property type="evidence" value="ECO:0007669"/>
    <property type="project" value="UniProtKB-EC"/>
</dbReference>
<dbReference type="EC" id="2.6.1.22" evidence="5"/>
<reference evidence="17 18" key="1">
    <citation type="journal article" date="2019" name="Nat. Microbiol.">
        <title>Mediterranean grassland soil C-N compound turnover is dependent on rainfall and depth, and is mediated by genomically divergent microorganisms.</title>
        <authorList>
            <person name="Diamond S."/>
            <person name="Andeer P.F."/>
            <person name="Li Z."/>
            <person name="Crits-Christoph A."/>
            <person name="Burstein D."/>
            <person name="Anantharaman K."/>
            <person name="Lane K.R."/>
            <person name="Thomas B.C."/>
            <person name="Pan C."/>
            <person name="Northen T.R."/>
            <person name="Banfield J.F."/>
        </authorList>
    </citation>
    <scope>NUCLEOTIDE SEQUENCE [LARGE SCALE GENOMIC DNA]</scope>
    <source>
        <strain evidence="17">NP_3</strain>
    </source>
</reference>
<dbReference type="PANTHER" id="PTHR11986:SF58">
    <property type="entry name" value="LEUCINE_METHIONINE RACEMASE"/>
    <property type="match status" value="1"/>
</dbReference>
<evidence type="ECO:0000256" key="1">
    <source>
        <dbReference type="ARBA" id="ARBA00001750"/>
    </source>
</evidence>
<name>A0A537JVP2_9BACT</name>
<evidence type="ECO:0000256" key="6">
    <source>
        <dbReference type="ARBA" id="ARBA00012912"/>
    </source>
</evidence>
<gene>
    <name evidence="17" type="ORF">E6H00_15195</name>
</gene>
<evidence type="ECO:0000313" key="18">
    <source>
        <dbReference type="Proteomes" id="UP000318509"/>
    </source>
</evidence>
<proteinExistence type="inferred from homology"/>
<evidence type="ECO:0000256" key="9">
    <source>
        <dbReference type="ARBA" id="ARBA00022898"/>
    </source>
</evidence>
<dbReference type="PROSITE" id="PS00600">
    <property type="entry name" value="AA_TRANSFER_CLASS_3"/>
    <property type="match status" value="1"/>
</dbReference>
<dbReference type="GO" id="GO:0042802">
    <property type="term" value="F:identical protein binding"/>
    <property type="evidence" value="ECO:0007669"/>
    <property type="project" value="TreeGrafter"/>
</dbReference>
<keyword evidence="7 17" id="KW-0032">Aminotransferase</keyword>
<evidence type="ECO:0000256" key="3">
    <source>
        <dbReference type="ARBA" id="ARBA00005176"/>
    </source>
</evidence>
<dbReference type="InterPro" id="IPR015424">
    <property type="entry name" value="PyrdxlP-dep_Trfase"/>
</dbReference>
<dbReference type="Gene3D" id="3.90.1150.10">
    <property type="entry name" value="Aspartate Aminotransferase, domain 1"/>
    <property type="match status" value="1"/>
</dbReference>
<dbReference type="PANTHER" id="PTHR11986">
    <property type="entry name" value="AMINOTRANSFERASE CLASS III"/>
    <property type="match status" value="1"/>
</dbReference>
<evidence type="ECO:0000256" key="11">
    <source>
        <dbReference type="ARBA" id="ARBA00030204"/>
    </source>
</evidence>
<comment type="similarity">
    <text evidence="4 16">Belongs to the class-III pyridoxal-phosphate-dependent aminotransferase family.</text>
</comment>
<dbReference type="SUPFAM" id="SSF53383">
    <property type="entry name" value="PLP-dependent transferases"/>
    <property type="match status" value="1"/>
</dbReference>
<dbReference type="Pfam" id="PF00202">
    <property type="entry name" value="Aminotran_3"/>
    <property type="match status" value="1"/>
</dbReference>
<evidence type="ECO:0000256" key="8">
    <source>
        <dbReference type="ARBA" id="ARBA00022679"/>
    </source>
</evidence>
<dbReference type="InterPro" id="IPR050103">
    <property type="entry name" value="Class-III_PLP-dep_AT"/>
</dbReference>
<comment type="cofactor">
    <cofactor evidence="2">
        <name>pyridoxal 5'-phosphate</name>
        <dbReference type="ChEBI" id="CHEBI:597326"/>
    </cofactor>
</comment>